<dbReference type="Proteomes" id="UP000789570">
    <property type="component" value="Unassembled WGS sequence"/>
</dbReference>
<gene>
    <name evidence="3" type="ORF">FCALED_LOCUS17523</name>
</gene>
<evidence type="ECO:0000256" key="1">
    <source>
        <dbReference type="ARBA" id="ARBA00022723"/>
    </source>
</evidence>
<dbReference type="InterPro" id="IPR051335">
    <property type="entry name" value="Alanyl-tRNA_Editing_Enzymes"/>
</dbReference>
<name>A0A9N9JB22_9GLOM</name>
<dbReference type="EMBL" id="CAJVPQ010027237">
    <property type="protein sequence ID" value="CAG8770704.1"/>
    <property type="molecule type" value="Genomic_DNA"/>
</dbReference>
<keyword evidence="1" id="KW-0479">Metal-binding</keyword>
<dbReference type="GO" id="GO:0046872">
    <property type="term" value="F:metal ion binding"/>
    <property type="evidence" value="ECO:0007669"/>
    <property type="project" value="UniProtKB-KW"/>
</dbReference>
<accession>A0A9N9JB22</accession>
<evidence type="ECO:0000256" key="2">
    <source>
        <dbReference type="ARBA" id="ARBA00022833"/>
    </source>
</evidence>
<evidence type="ECO:0000313" key="3">
    <source>
        <dbReference type="EMBL" id="CAG8770704.1"/>
    </source>
</evidence>
<organism evidence="3 4">
    <name type="scientific">Funneliformis caledonium</name>
    <dbReference type="NCBI Taxonomy" id="1117310"/>
    <lineage>
        <taxon>Eukaryota</taxon>
        <taxon>Fungi</taxon>
        <taxon>Fungi incertae sedis</taxon>
        <taxon>Mucoromycota</taxon>
        <taxon>Glomeromycotina</taxon>
        <taxon>Glomeromycetes</taxon>
        <taxon>Glomerales</taxon>
        <taxon>Glomeraceae</taxon>
        <taxon>Funneliformis</taxon>
    </lineage>
</organism>
<dbReference type="PANTHER" id="PTHR43462">
    <property type="entry name" value="ALANYL-TRNA EDITING PROTEIN"/>
    <property type="match status" value="1"/>
</dbReference>
<reference evidence="3" key="1">
    <citation type="submission" date="2021-06" db="EMBL/GenBank/DDBJ databases">
        <authorList>
            <person name="Kallberg Y."/>
            <person name="Tangrot J."/>
            <person name="Rosling A."/>
        </authorList>
    </citation>
    <scope>NUCLEOTIDE SEQUENCE</scope>
    <source>
        <strain evidence="3">UK204</strain>
    </source>
</reference>
<feature type="non-terminal residue" evidence="3">
    <location>
        <position position="102"/>
    </location>
</feature>
<comment type="caution">
    <text evidence="3">The sequence shown here is derived from an EMBL/GenBank/DDBJ whole genome shotgun (WGS) entry which is preliminary data.</text>
</comment>
<protein>
    <submittedName>
        <fullName evidence="3">4023_t:CDS:1</fullName>
    </submittedName>
</protein>
<sequence>EEFANMSSVNSTELIYYRDTYLDKLEAIIVEVGRDENGDFIIFDKTIFHPQGGGQPDDKGHFKLKNKQFVVKKLWAPRNFNEVPYLVKHYYEKEEPFNIEEQ</sequence>
<evidence type="ECO:0000313" key="4">
    <source>
        <dbReference type="Proteomes" id="UP000789570"/>
    </source>
</evidence>
<feature type="non-terminal residue" evidence="3">
    <location>
        <position position="1"/>
    </location>
</feature>
<keyword evidence="4" id="KW-1185">Reference proteome</keyword>
<dbReference type="OrthoDB" id="288942at2759"/>
<dbReference type="InterPro" id="IPR009000">
    <property type="entry name" value="Transl_B-barrel_sf"/>
</dbReference>
<dbReference type="Gene3D" id="2.40.30.130">
    <property type="match status" value="1"/>
</dbReference>
<dbReference type="AlphaFoldDB" id="A0A9N9JB22"/>
<dbReference type="SUPFAM" id="SSF50447">
    <property type="entry name" value="Translation proteins"/>
    <property type="match status" value="1"/>
</dbReference>
<proteinExistence type="predicted"/>
<dbReference type="PANTHER" id="PTHR43462:SF1">
    <property type="entry name" value="ALANYL-TRNA EDITING PROTEIN AARSD1"/>
    <property type="match status" value="1"/>
</dbReference>
<keyword evidence="2" id="KW-0862">Zinc</keyword>
<dbReference type="GO" id="GO:0002161">
    <property type="term" value="F:aminoacyl-tRNA deacylase activity"/>
    <property type="evidence" value="ECO:0007669"/>
    <property type="project" value="UniProtKB-ARBA"/>
</dbReference>